<dbReference type="EMBL" id="HBGN01032945">
    <property type="protein sequence ID" value="CAD9350089.1"/>
    <property type="molecule type" value="Transcribed_RNA"/>
</dbReference>
<dbReference type="AlphaFoldDB" id="A0A6V2MH25"/>
<gene>
    <name evidence="2" type="ORF">DBRI1063_LOCUS21279</name>
</gene>
<evidence type="ECO:0000313" key="2">
    <source>
        <dbReference type="EMBL" id="CAD9350089.1"/>
    </source>
</evidence>
<sequence length="152" mass="16486">MMPVPTRAILVLSAFLCNPLFTTALSTVKQQQFNRRDALSSIFTIGVGSTAFLPVATAYAAEDNQALTDEEMAARIARKMELLKAQKANSGGPARGLATDIRSDVNPDAAANLRSRSAIENAKIAMEKQKEIKNRGNTQKREDLCEMLGRGC</sequence>
<organism evidence="2">
    <name type="scientific">Ditylum brightwellii</name>
    <dbReference type="NCBI Taxonomy" id="49249"/>
    <lineage>
        <taxon>Eukaryota</taxon>
        <taxon>Sar</taxon>
        <taxon>Stramenopiles</taxon>
        <taxon>Ochrophyta</taxon>
        <taxon>Bacillariophyta</taxon>
        <taxon>Mediophyceae</taxon>
        <taxon>Lithodesmiophycidae</taxon>
        <taxon>Lithodesmiales</taxon>
        <taxon>Lithodesmiaceae</taxon>
        <taxon>Ditylum</taxon>
    </lineage>
</organism>
<reference evidence="2" key="1">
    <citation type="submission" date="2021-01" db="EMBL/GenBank/DDBJ databases">
        <authorList>
            <person name="Corre E."/>
            <person name="Pelletier E."/>
            <person name="Niang G."/>
            <person name="Scheremetjew M."/>
            <person name="Finn R."/>
            <person name="Kale V."/>
            <person name="Holt S."/>
            <person name="Cochrane G."/>
            <person name="Meng A."/>
            <person name="Brown T."/>
            <person name="Cohen L."/>
        </authorList>
    </citation>
    <scope>NUCLEOTIDE SEQUENCE</scope>
    <source>
        <strain evidence="2">Pop2</strain>
    </source>
</reference>
<evidence type="ECO:0000256" key="1">
    <source>
        <dbReference type="SAM" id="SignalP"/>
    </source>
</evidence>
<feature type="chain" id="PRO_5030160926" evidence="1">
    <location>
        <begin position="25"/>
        <end position="152"/>
    </location>
</feature>
<keyword evidence="1" id="KW-0732">Signal</keyword>
<feature type="signal peptide" evidence="1">
    <location>
        <begin position="1"/>
        <end position="24"/>
    </location>
</feature>
<name>A0A6V2MH25_9STRA</name>
<accession>A0A6V2MH25</accession>
<protein>
    <submittedName>
        <fullName evidence="2">Uncharacterized protein</fullName>
    </submittedName>
</protein>
<proteinExistence type="predicted"/>